<keyword evidence="3" id="KW-1185">Reference proteome</keyword>
<dbReference type="PANTHER" id="PTHR36573:SF1">
    <property type="entry name" value="INTERMEMBRANE PHOSPHOLIPID TRANSPORT SYSTEM BINDING PROTEIN MLAC"/>
    <property type="match status" value="1"/>
</dbReference>
<feature type="chain" id="PRO_5035215362" evidence="1">
    <location>
        <begin position="29"/>
        <end position="211"/>
    </location>
</feature>
<accession>A0A8J6YPK1</accession>
<dbReference type="InterPro" id="IPR042245">
    <property type="entry name" value="Tgt2/MlaC_sf"/>
</dbReference>
<dbReference type="EMBL" id="JACZHT010000004">
    <property type="protein sequence ID" value="MBE1237286.1"/>
    <property type="molecule type" value="Genomic_DNA"/>
</dbReference>
<proteinExistence type="predicted"/>
<dbReference type="Gene3D" id="3.10.450.710">
    <property type="entry name" value="Tgt2/MlaC"/>
    <property type="match status" value="1"/>
</dbReference>
<dbReference type="Proteomes" id="UP000631034">
    <property type="component" value="Unassembled WGS sequence"/>
</dbReference>
<comment type="caution">
    <text evidence="2">The sequence shown here is derived from an EMBL/GenBank/DDBJ whole genome shotgun (WGS) entry which is preliminary data.</text>
</comment>
<evidence type="ECO:0000313" key="2">
    <source>
        <dbReference type="EMBL" id="MBE1237286.1"/>
    </source>
</evidence>
<dbReference type="PANTHER" id="PTHR36573">
    <property type="entry name" value="INTERMEMBRANE PHOSPHOLIPID TRANSPORT SYSTEM BINDING PROTEIN MLAC"/>
    <property type="match status" value="1"/>
</dbReference>
<gene>
    <name evidence="2" type="ORF">IHV25_06460</name>
</gene>
<evidence type="ECO:0000256" key="1">
    <source>
        <dbReference type="SAM" id="SignalP"/>
    </source>
</evidence>
<protein>
    <submittedName>
        <fullName evidence="2">ABC transporter substrate-binding protein</fullName>
    </submittedName>
</protein>
<organism evidence="2 3">
    <name type="scientific">Phaeovibrio sulfidiphilus</name>
    <dbReference type="NCBI Taxonomy" id="1220600"/>
    <lineage>
        <taxon>Bacteria</taxon>
        <taxon>Pseudomonadati</taxon>
        <taxon>Pseudomonadota</taxon>
        <taxon>Alphaproteobacteria</taxon>
        <taxon>Rhodospirillales</taxon>
        <taxon>Rhodospirillaceae</taxon>
        <taxon>Phaeovibrio</taxon>
    </lineage>
</organism>
<dbReference type="Pfam" id="PF05494">
    <property type="entry name" value="MlaC"/>
    <property type="match status" value="1"/>
</dbReference>
<keyword evidence="1" id="KW-0732">Signal</keyword>
<dbReference type="InterPro" id="IPR008869">
    <property type="entry name" value="MlaC/ttg2D"/>
</dbReference>
<sequence length="211" mass="22993">MSFLRRSLLALLVVCITAAVLPMSGARAGETDPAAAVVEHFHTVLINTMKAKGKNALERRQILAPVIEKTFDFPRMTRIVTGASAWGEADEAQRQRLVKAFSDLNVSIYAAQFHDWSGQRFETVGVEPGPRQARLVHTRLVLPKDPAVDLTYVMTPAGKDGWQASDILINGSISQLATRRADYARTLGAGGLDALSALLEKQATDLTKDRP</sequence>
<feature type="signal peptide" evidence="1">
    <location>
        <begin position="1"/>
        <end position="28"/>
    </location>
</feature>
<dbReference type="AlphaFoldDB" id="A0A8J6YPK1"/>
<name>A0A8J6YPK1_9PROT</name>
<evidence type="ECO:0000313" key="3">
    <source>
        <dbReference type="Proteomes" id="UP000631034"/>
    </source>
</evidence>
<dbReference type="RefSeq" id="WP_192534299.1">
    <property type="nucleotide sequence ID" value="NZ_JACZHT010000004.1"/>
</dbReference>
<reference evidence="2" key="1">
    <citation type="submission" date="2020-10" db="EMBL/GenBank/DDBJ databases">
        <title>Genome sequence of the unusual species of purple photosynthetic bacteria, Phaeovibrio sulfidiphilus DSM 23193, type strain.</title>
        <authorList>
            <person name="Kyndt J.A."/>
            <person name="Meyer T.E."/>
        </authorList>
    </citation>
    <scope>NUCLEOTIDE SEQUENCE</scope>
    <source>
        <strain evidence="2">DSM 23193</strain>
    </source>
</reference>